<evidence type="ECO:0000313" key="2">
    <source>
        <dbReference type="Proteomes" id="UP000664344"/>
    </source>
</evidence>
<dbReference type="SUPFAM" id="SSF54534">
    <property type="entry name" value="FKBP-like"/>
    <property type="match status" value="1"/>
</dbReference>
<dbReference type="Proteomes" id="UP000664344">
    <property type="component" value="Unassembled WGS sequence"/>
</dbReference>
<evidence type="ECO:0000313" key="1">
    <source>
        <dbReference type="EMBL" id="MBN7770859.1"/>
    </source>
</evidence>
<reference evidence="1 2" key="1">
    <citation type="submission" date="2021-02" db="EMBL/GenBank/DDBJ databases">
        <title>PHA producing bacteria isolated from coastal sediment in Guangdong, Shenzhen.</title>
        <authorList>
            <person name="Zheng W."/>
            <person name="Yu S."/>
            <person name="Huang Y."/>
        </authorList>
    </citation>
    <scope>NUCLEOTIDE SEQUENCE [LARGE SCALE GENOMIC DNA]</scope>
    <source>
        <strain evidence="1 2">TN21-5</strain>
    </source>
</reference>
<dbReference type="InterPro" id="IPR036953">
    <property type="entry name" value="GreA/GreB_C_sf"/>
</dbReference>
<name>A0ABS3BG98_9GAMM</name>
<dbReference type="RefSeq" id="WP_156836553.1">
    <property type="nucleotide sequence ID" value="NZ_JAFKDB010000019.1"/>
</dbReference>
<accession>A0ABS3BG98</accession>
<keyword evidence="2" id="KW-1185">Reference proteome</keyword>
<dbReference type="Gene3D" id="3.10.50.30">
    <property type="entry name" value="Transcription elongation factor, GreA/GreB, C-terminal domain"/>
    <property type="match status" value="1"/>
</dbReference>
<dbReference type="EMBL" id="JAFKDB010000019">
    <property type="protein sequence ID" value="MBN7770859.1"/>
    <property type="molecule type" value="Genomic_DNA"/>
</dbReference>
<proteinExistence type="predicted"/>
<sequence>MDLLRRKTLSTAKAAILGTGNVAAIGSTVDLIDCQDAQVHTFRLVEFSTPGCTGVDELPVDSALGLAVLGCRAGDYINLSLGGEEGGTVVSRIDDQDLLS</sequence>
<protein>
    <recommendedName>
        <fullName evidence="3">Transcription elongation factor GreA/GreB C-terminal domain-containing protein</fullName>
    </recommendedName>
</protein>
<comment type="caution">
    <text evidence="1">The sequence shown here is derived from an EMBL/GenBank/DDBJ whole genome shotgun (WGS) entry which is preliminary data.</text>
</comment>
<gene>
    <name evidence="1" type="ORF">JYP53_13215</name>
</gene>
<evidence type="ECO:0008006" key="3">
    <source>
        <dbReference type="Google" id="ProtNLM"/>
    </source>
</evidence>
<organism evidence="1 2">
    <name type="scientific">Marinobacter daepoensis</name>
    <dbReference type="NCBI Taxonomy" id="262077"/>
    <lineage>
        <taxon>Bacteria</taxon>
        <taxon>Pseudomonadati</taxon>
        <taxon>Pseudomonadota</taxon>
        <taxon>Gammaproteobacteria</taxon>
        <taxon>Pseudomonadales</taxon>
        <taxon>Marinobacteraceae</taxon>
        <taxon>Marinobacter</taxon>
    </lineage>
</organism>